<protein>
    <submittedName>
        <fullName evidence="1">Uncharacterized protein</fullName>
    </submittedName>
</protein>
<evidence type="ECO:0000313" key="2">
    <source>
        <dbReference type="Proteomes" id="UP001552299"/>
    </source>
</evidence>
<comment type="caution">
    <text evidence="1">The sequence shown here is derived from an EMBL/GenBank/DDBJ whole genome shotgun (WGS) entry which is preliminary data.</text>
</comment>
<evidence type="ECO:0000313" key="1">
    <source>
        <dbReference type="EMBL" id="KAL0921637.1"/>
    </source>
</evidence>
<reference evidence="1 2" key="1">
    <citation type="journal article" date="2024" name="Plant Biotechnol. J.">
        <title>Dendrobium thyrsiflorum genome and its molecular insights into genes involved in important horticultural traits.</title>
        <authorList>
            <person name="Chen B."/>
            <person name="Wang J.Y."/>
            <person name="Zheng P.J."/>
            <person name="Li K.L."/>
            <person name="Liang Y.M."/>
            <person name="Chen X.F."/>
            <person name="Zhang C."/>
            <person name="Zhao X."/>
            <person name="He X."/>
            <person name="Zhang G.Q."/>
            <person name="Liu Z.J."/>
            <person name="Xu Q."/>
        </authorList>
    </citation>
    <scope>NUCLEOTIDE SEQUENCE [LARGE SCALE GENOMIC DNA]</scope>
    <source>
        <strain evidence="1">GZMU011</strain>
    </source>
</reference>
<dbReference type="AlphaFoldDB" id="A0ABD0VGI4"/>
<organism evidence="1 2">
    <name type="scientific">Dendrobium thyrsiflorum</name>
    <name type="common">Pinecone-like raceme dendrobium</name>
    <name type="synonym">Orchid</name>
    <dbReference type="NCBI Taxonomy" id="117978"/>
    <lineage>
        <taxon>Eukaryota</taxon>
        <taxon>Viridiplantae</taxon>
        <taxon>Streptophyta</taxon>
        <taxon>Embryophyta</taxon>
        <taxon>Tracheophyta</taxon>
        <taxon>Spermatophyta</taxon>
        <taxon>Magnoliopsida</taxon>
        <taxon>Liliopsida</taxon>
        <taxon>Asparagales</taxon>
        <taxon>Orchidaceae</taxon>
        <taxon>Epidendroideae</taxon>
        <taxon>Malaxideae</taxon>
        <taxon>Dendrobiinae</taxon>
        <taxon>Dendrobium</taxon>
    </lineage>
</organism>
<keyword evidence="2" id="KW-1185">Reference proteome</keyword>
<sequence length="89" mass="10005">MEEELLCEGEINREADMSMAMELLSMHPLEKSIAPAVGLHDLGEVYQNIRNLRFNMSDETSGPSFSDAIRAESSLVQMELQAMLVMIRC</sequence>
<name>A0ABD0VGI4_DENTH</name>
<dbReference type="EMBL" id="JANQDX010000007">
    <property type="protein sequence ID" value="KAL0921637.1"/>
    <property type="molecule type" value="Genomic_DNA"/>
</dbReference>
<accession>A0ABD0VGI4</accession>
<dbReference type="Proteomes" id="UP001552299">
    <property type="component" value="Unassembled WGS sequence"/>
</dbReference>
<gene>
    <name evidence="1" type="ORF">M5K25_008730</name>
</gene>
<proteinExistence type="predicted"/>